<feature type="domain" description="HTH iclR-type" evidence="4">
    <location>
        <begin position="18"/>
        <end position="78"/>
    </location>
</feature>
<evidence type="ECO:0000259" key="5">
    <source>
        <dbReference type="PROSITE" id="PS51078"/>
    </source>
</evidence>
<evidence type="ECO:0000313" key="6">
    <source>
        <dbReference type="EMBL" id="ROP34979.1"/>
    </source>
</evidence>
<dbReference type="PANTHER" id="PTHR30136:SF24">
    <property type="entry name" value="HTH-TYPE TRANSCRIPTIONAL REPRESSOR ALLR"/>
    <property type="match status" value="1"/>
</dbReference>
<feature type="domain" description="IclR-ED" evidence="5">
    <location>
        <begin position="79"/>
        <end position="246"/>
    </location>
</feature>
<dbReference type="GO" id="GO:0045892">
    <property type="term" value="P:negative regulation of DNA-templated transcription"/>
    <property type="evidence" value="ECO:0007669"/>
    <property type="project" value="TreeGrafter"/>
</dbReference>
<dbReference type="Gene3D" id="1.10.10.10">
    <property type="entry name" value="Winged helix-like DNA-binding domain superfamily/Winged helix DNA-binding domain"/>
    <property type="match status" value="1"/>
</dbReference>
<dbReference type="InterPro" id="IPR029016">
    <property type="entry name" value="GAF-like_dom_sf"/>
</dbReference>
<evidence type="ECO:0000256" key="1">
    <source>
        <dbReference type="ARBA" id="ARBA00023015"/>
    </source>
</evidence>
<evidence type="ECO:0000256" key="2">
    <source>
        <dbReference type="ARBA" id="ARBA00023125"/>
    </source>
</evidence>
<dbReference type="SUPFAM" id="SSF46785">
    <property type="entry name" value="Winged helix' DNA-binding domain"/>
    <property type="match status" value="1"/>
</dbReference>
<dbReference type="EMBL" id="RJKM01000001">
    <property type="protein sequence ID" value="ROP34979.1"/>
    <property type="molecule type" value="Genomic_DNA"/>
</dbReference>
<dbReference type="InterPro" id="IPR050707">
    <property type="entry name" value="HTH_MetabolicPath_Reg"/>
</dbReference>
<keyword evidence="3" id="KW-0804">Transcription</keyword>
<organism evidence="6 7">
    <name type="scientific">Saccharothrix texasensis</name>
    <dbReference type="NCBI Taxonomy" id="103734"/>
    <lineage>
        <taxon>Bacteria</taxon>
        <taxon>Bacillati</taxon>
        <taxon>Actinomycetota</taxon>
        <taxon>Actinomycetes</taxon>
        <taxon>Pseudonocardiales</taxon>
        <taxon>Pseudonocardiaceae</taxon>
        <taxon>Saccharothrix</taxon>
    </lineage>
</organism>
<reference evidence="6 7" key="1">
    <citation type="submission" date="2018-11" db="EMBL/GenBank/DDBJ databases">
        <title>Sequencing the genomes of 1000 actinobacteria strains.</title>
        <authorList>
            <person name="Klenk H.-P."/>
        </authorList>
    </citation>
    <scope>NUCLEOTIDE SEQUENCE [LARGE SCALE GENOMIC DNA]</scope>
    <source>
        <strain evidence="6 7">DSM 44231</strain>
    </source>
</reference>
<protein>
    <submittedName>
        <fullName evidence="6">IclR family transcriptional regulator</fullName>
    </submittedName>
</protein>
<evidence type="ECO:0000256" key="3">
    <source>
        <dbReference type="ARBA" id="ARBA00023163"/>
    </source>
</evidence>
<dbReference type="Gene3D" id="3.30.450.40">
    <property type="match status" value="1"/>
</dbReference>
<keyword evidence="1" id="KW-0805">Transcription regulation</keyword>
<dbReference type="SMART" id="SM00346">
    <property type="entry name" value="HTH_ICLR"/>
    <property type="match status" value="1"/>
</dbReference>
<dbReference type="Pfam" id="PF09339">
    <property type="entry name" value="HTH_IclR"/>
    <property type="match status" value="1"/>
</dbReference>
<dbReference type="InterPro" id="IPR036390">
    <property type="entry name" value="WH_DNA-bd_sf"/>
</dbReference>
<comment type="caution">
    <text evidence="6">The sequence shown here is derived from an EMBL/GenBank/DDBJ whole genome shotgun (WGS) entry which is preliminary data.</text>
</comment>
<dbReference type="AlphaFoldDB" id="A0A3N1GXU0"/>
<proteinExistence type="predicted"/>
<dbReference type="InterPro" id="IPR036388">
    <property type="entry name" value="WH-like_DNA-bd_sf"/>
</dbReference>
<dbReference type="GO" id="GO:0003677">
    <property type="term" value="F:DNA binding"/>
    <property type="evidence" value="ECO:0007669"/>
    <property type="project" value="UniProtKB-KW"/>
</dbReference>
<dbReference type="InterPro" id="IPR005471">
    <property type="entry name" value="Tscrpt_reg_IclR_N"/>
</dbReference>
<evidence type="ECO:0000313" key="7">
    <source>
        <dbReference type="Proteomes" id="UP000268727"/>
    </source>
</evidence>
<dbReference type="Proteomes" id="UP000268727">
    <property type="component" value="Unassembled WGS sequence"/>
</dbReference>
<dbReference type="SUPFAM" id="SSF55781">
    <property type="entry name" value="GAF domain-like"/>
    <property type="match status" value="1"/>
</dbReference>
<name>A0A3N1GXU0_9PSEU</name>
<accession>A0A3N1GXU0</accession>
<dbReference type="InterPro" id="IPR014757">
    <property type="entry name" value="Tscrpt_reg_IclR_C"/>
</dbReference>
<dbReference type="PROSITE" id="PS51078">
    <property type="entry name" value="ICLR_ED"/>
    <property type="match status" value="1"/>
</dbReference>
<gene>
    <name evidence="6" type="ORF">EDD40_0192</name>
</gene>
<dbReference type="PROSITE" id="PS51077">
    <property type="entry name" value="HTH_ICLR"/>
    <property type="match status" value="1"/>
</dbReference>
<sequence length="248" mass="26476">MGVRGPTRHGADEAVGGRGVLEGGFRLLDVLSRAECGMGLSGLAREAGLPKSTTHRLVDQLVELGAVQRYRGRYFIGHLMSRLGNTWQPIPGLQDAAREPVRRLSVLTSTAVVVTVLHENRVRVVLGTRGPVTELPRFHPADEFPVTTATGKVLRLAGTPAAGDPPAGFTSGEWRRALAEFRRAGSTVVDRHEVIAGLCCVAVPVRRDDGSLIGAVGAISVTERVPAGLDDLVRRASLDITRNLSTSR</sequence>
<dbReference type="PANTHER" id="PTHR30136">
    <property type="entry name" value="HELIX-TURN-HELIX TRANSCRIPTIONAL REGULATOR, ICLR FAMILY"/>
    <property type="match status" value="1"/>
</dbReference>
<evidence type="ECO:0000259" key="4">
    <source>
        <dbReference type="PROSITE" id="PS51077"/>
    </source>
</evidence>
<dbReference type="GO" id="GO:0003700">
    <property type="term" value="F:DNA-binding transcription factor activity"/>
    <property type="evidence" value="ECO:0007669"/>
    <property type="project" value="TreeGrafter"/>
</dbReference>
<keyword evidence="2" id="KW-0238">DNA-binding</keyword>
<keyword evidence="7" id="KW-1185">Reference proteome</keyword>